<feature type="transmembrane region" description="Helical" evidence="8">
    <location>
        <begin position="127"/>
        <end position="144"/>
    </location>
</feature>
<dbReference type="InterPro" id="IPR004626">
    <property type="entry name" value="RarD"/>
</dbReference>
<gene>
    <name evidence="10" type="primary">rarD</name>
    <name evidence="10" type="ORF">CWS20_23990</name>
</gene>
<evidence type="ECO:0000256" key="3">
    <source>
        <dbReference type="ARBA" id="ARBA00022448"/>
    </source>
</evidence>
<feature type="transmembrane region" description="Helical" evidence="8">
    <location>
        <begin position="266"/>
        <end position="284"/>
    </location>
</feature>
<feature type="transmembrane region" description="Helical" evidence="8">
    <location>
        <begin position="103"/>
        <end position="120"/>
    </location>
</feature>
<feature type="transmembrane region" description="Helical" evidence="8">
    <location>
        <begin position="72"/>
        <end position="91"/>
    </location>
</feature>
<feature type="domain" description="EamA" evidence="9">
    <location>
        <begin position="154"/>
        <end position="283"/>
    </location>
</feature>
<reference evidence="10 11" key="1">
    <citation type="journal article" date="2010" name="Int. J. Syst. Evol. Microbiol.">
        <title>Bacillus horneckiae sp. nov., isolated from a spacecraft-assembly clean room.</title>
        <authorList>
            <person name="Vaishampayan P."/>
            <person name="Probst A."/>
            <person name="Krishnamurthi S."/>
            <person name="Ghosh S."/>
            <person name="Osman S."/>
            <person name="McDowall A."/>
            <person name="Ruckmani A."/>
            <person name="Mayilraj S."/>
            <person name="Venkateswaran K."/>
        </authorList>
    </citation>
    <scope>NUCLEOTIDE SEQUENCE [LARGE SCALE GENOMIC DNA]</scope>
    <source>
        <strain evidence="11">1PO1SC</strain>
    </source>
</reference>
<keyword evidence="11" id="KW-1185">Reference proteome</keyword>
<feature type="transmembrane region" description="Helical" evidence="8">
    <location>
        <begin position="241"/>
        <end position="260"/>
    </location>
</feature>
<keyword evidence="4" id="KW-1003">Cell membrane</keyword>
<dbReference type="InterPro" id="IPR037185">
    <property type="entry name" value="EmrE-like"/>
</dbReference>
<dbReference type="PANTHER" id="PTHR22911">
    <property type="entry name" value="ACYL-MALONYL CONDENSING ENZYME-RELATED"/>
    <property type="match status" value="1"/>
</dbReference>
<evidence type="ECO:0000256" key="6">
    <source>
        <dbReference type="ARBA" id="ARBA00022989"/>
    </source>
</evidence>
<feature type="transmembrane region" description="Helical" evidence="8">
    <location>
        <begin position="5"/>
        <end position="22"/>
    </location>
</feature>
<keyword evidence="5 8" id="KW-0812">Transmembrane</keyword>
<comment type="similarity">
    <text evidence="2">Belongs to the EamA transporter family.</text>
</comment>
<dbReference type="EMBL" id="PISD01000066">
    <property type="protein sequence ID" value="PKG26524.1"/>
    <property type="molecule type" value="Genomic_DNA"/>
</dbReference>
<sequence>MKKGAFYAGFSYFLWGVLPIYWKMLHDVNAGETLANRIVWSFIFMVLLLVIMRKWSGFITTIKGLLTNKKQLIGLIIASLLVSGNWFIFIWAVNSDRIIETSMGYYINPLISVLLGMAVFKEKLSRSQLLSFVLAAVGVLILTISYGEFPWVSILLALTFALYGLAKKMVKVDSEVGLTLETLVITPVALIYIISLFFKGHHSLFSGSLQTDLFLMGAGVVTAIPLLLFSKGVQRIPLSMAGFLQYIAPTIMLILGVFVYDEYFSKVHFISFAFIWLSLTLYSLSKTKLILHWEAKWKNGNQVGM</sequence>
<feature type="transmembrane region" description="Helical" evidence="8">
    <location>
        <begin position="150"/>
        <end position="166"/>
    </location>
</feature>
<evidence type="ECO:0000256" key="1">
    <source>
        <dbReference type="ARBA" id="ARBA00004651"/>
    </source>
</evidence>
<dbReference type="NCBIfam" id="TIGR00688">
    <property type="entry name" value="rarD"/>
    <property type="match status" value="1"/>
</dbReference>
<dbReference type="Pfam" id="PF00892">
    <property type="entry name" value="EamA"/>
    <property type="match status" value="2"/>
</dbReference>
<dbReference type="InterPro" id="IPR000620">
    <property type="entry name" value="EamA_dom"/>
</dbReference>
<comment type="caution">
    <text evidence="10">The sequence shown here is derived from an EMBL/GenBank/DDBJ whole genome shotgun (WGS) entry which is preliminary data.</text>
</comment>
<dbReference type="AlphaFoldDB" id="A0A2N0ZAI9"/>
<feature type="transmembrane region" description="Helical" evidence="8">
    <location>
        <begin position="34"/>
        <end position="51"/>
    </location>
</feature>
<evidence type="ECO:0000256" key="2">
    <source>
        <dbReference type="ARBA" id="ARBA00007362"/>
    </source>
</evidence>
<organism evidence="10 11">
    <name type="scientific">Cytobacillus horneckiae</name>
    <dbReference type="NCBI Taxonomy" id="549687"/>
    <lineage>
        <taxon>Bacteria</taxon>
        <taxon>Bacillati</taxon>
        <taxon>Bacillota</taxon>
        <taxon>Bacilli</taxon>
        <taxon>Bacillales</taxon>
        <taxon>Bacillaceae</taxon>
        <taxon>Cytobacillus</taxon>
    </lineage>
</organism>
<evidence type="ECO:0000313" key="10">
    <source>
        <dbReference type="EMBL" id="PKG26524.1"/>
    </source>
</evidence>
<evidence type="ECO:0000256" key="4">
    <source>
        <dbReference type="ARBA" id="ARBA00022475"/>
    </source>
</evidence>
<dbReference type="PANTHER" id="PTHR22911:SF137">
    <property type="entry name" value="SOLUTE CARRIER FAMILY 35 MEMBER G2-RELATED"/>
    <property type="match status" value="1"/>
</dbReference>
<evidence type="ECO:0000313" key="11">
    <source>
        <dbReference type="Proteomes" id="UP000233343"/>
    </source>
</evidence>
<dbReference type="SUPFAM" id="SSF103481">
    <property type="entry name" value="Multidrug resistance efflux transporter EmrE"/>
    <property type="match status" value="2"/>
</dbReference>
<keyword evidence="6 8" id="KW-1133">Transmembrane helix</keyword>
<comment type="subcellular location">
    <subcellularLocation>
        <location evidence="1">Cell membrane</location>
        <topology evidence="1">Multi-pass membrane protein</topology>
    </subcellularLocation>
</comment>
<dbReference type="Proteomes" id="UP000233343">
    <property type="component" value="Unassembled WGS sequence"/>
</dbReference>
<feature type="transmembrane region" description="Helical" evidence="8">
    <location>
        <begin position="178"/>
        <end position="198"/>
    </location>
</feature>
<protein>
    <submittedName>
        <fullName evidence="10">EamA family transporter RarD</fullName>
    </submittedName>
</protein>
<dbReference type="GO" id="GO:0005886">
    <property type="term" value="C:plasma membrane"/>
    <property type="evidence" value="ECO:0007669"/>
    <property type="project" value="UniProtKB-SubCell"/>
</dbReference>
<accession>A0A2N0ZAI9</accession>
<proteinExistence type="inferred from homology"/>
<evidence type="ECO:0000259" key="9">
    <source>
        <dbReference type="Pfam" id="PF00892"/>
    </source>
</evidence>
<name>A0A2N0ZAI9_9BACI</name>
<feature type="transmembrane region" description="Helical" evidence="8">
    <location>
        <begin position="213"/>
        <end position="229"/>
    </location>
</feature>
<keyword evidence="7 8" id="KW-0472">Membrane</keyword>
<evidence type="ECO:0000256" key="8">
    <source>
        <dbReference type="SAM" id="Phobius"/>
    </source>
</evidence>
<evidence type="ECO:0000256" key="7">
    <source>
        <dbReference type="ARBA" id="ARBA00023136"/>
    </source>
</evidence>
<keyword evidence="3" id="KW-0813">Transport</keyword>
<feature type="domain" description="EamA" evidence="9">
    <location>
        <begin position="3"/>
        <end position="143"/>
    </location>
</feature>
<evidence type="ECO:0000256" key="5">
    <source>
        <dbReference type="ARBA" id="ARBA00022692"/>
    </source>
</evidence>